<name>A0A642VBL0_9ASCO</name>
<dbReference type="SUPFAM" id="SSF50129">
    <property type="entry name" value="GroES-like"/>
    <property type="match status" value="1"/>
</dbReference>
<dbReference type="SUPFAM" id="SSF51735">
    <property type="entry name" value="NAD(P)-binding Rossmann-fold domains"/>
    <property type="match status" value="1"/>
</dbReference>
<sequence>MSLPKEQRVYRVGSGDTIKNIELKTEKLPSITPDDVVVKVKAAALNYRDILILTKKYAFGYKESVVPLSDFAGEVVAKGESVSDFAIGDSVVGNFKIKHFSGVPKRDDDGLGGSIDGGLQEYVTLPSSALNKVSKTSDLAWEEMASLVCTGVTCWNALYGGGRTLLPGEVVLATGTGGVSLTGLSIAKKAGAVTVITSSSDKKLEEVKNKYGIDYGVNYKTNPEWGKEVKKLTGGADFIIENGGSSAFAQSFEAVATGGIINAVGVIQPAKQEQMPDIALLSLVKEASVRGYQVGSKELAEQLIRFTETKGLKIPIDKTFPFEKAPEAIEYLASGAHIGKVCISF</sequence>
<reference evidence="2" key="1">
    <citation type="journal article" date="2019" name="G3 (Bethesda)">
        <title>Genome Assemblies of Two Rare Opportunistic Yeast Pathogens: Diutina rugosa (syn. Candida rugosa) and Trichomonascus ciferrii (syn. Candida ciferrii).</title>
        <authorList>
            <person name="Mixao V."/>
            <person name="Saus E."/>
            <person name="Hansen A.P."/>
            <person name="Lass-Florl C."/>
            <person name="Gabaldon T."/>
        </authorList>
    </citation>
    <scope>NUCLEOTIDE SEQUENCE</scope>
    <source>
        <strain evidence="2">CBS 4856</strain>
    </source>
</reference>
<dbReference type="InterPro" id="IPR013149">
    <property type="entry name" value="ADH-like_C"/>
</dbReference>
<dbReference type="InterPro" id="IPR013154">
    <property type="entry name" value="ADH-like_N"/>
</dbReference>
<evidence type="ECO:0000313" key="2">
    <source>
        <dbReference type="EMBL" id="KAA8914793.1"/>
    </source>
</evidence>
<feature type="domain" description="Enoyl reductase (ER)" evidence="1">
    <location>
        <begin position="16"/>
        <end position="343"/>
    </location>
</feature>
<dbReference type="InterPro" id="IPR011032">
    <property type="entry name" value="GroES-like_sf"/>
</dbReference>
<organism evidence="2 3">
    <name type="scientific">Trichomonascus ciferrii</name>
    <dbReference type="NCBI Taxonomy" id="44093"/>
    <lineage>
        <taxon>Eukaryota</taxon>
        <taxon>Fungi</taxon>
        <taxon>Dikarya</taxon>
        <taxon>Ascomycota</taxon>
        <taxon>Saccharomycotina</taxon>
        <taxon>Dipodascomycetes</taxon>
        <taxon>Dipodascales</taxon>
        <taxon>Trichomonascaceae</taxon>
        <taxon>Trichomonascus</taxon>
        <taxon>Trichomonascus ciferrii complex</taxon>
    </lineage>
</organism>
<dbReference type="EMBL" id="SWFS01000192">
    <property type="protein sequence ID" value="KAA8914793.1"/>
    <property type="molecule type" value="Genomic_DNA"/>
</dbReference>
<dbReference type="InterPro" id="IPR052711">
    <property type="entry name" value="Zinc_ADH-like"/>
</dbReference>
<dbReference type="Gene3D" id="3.40.50.720">
    <property type="entry name" value="NAD(P)-binding Rossmann-like Domain"/>
    <property type="match status" value="1"/>
</dbReference>
<dbReference type="PANTHER" id="PTHR45033:SF2">
    <property type="entry name" value="ZINC-TYPE ALCOHOL DEHYDROGENASE-LIKE PROTEIN C1773.06C"/>
    <property type="match status" value="1"/>
</dbReference>
<dbReference type="VEuPathDB" id="FungiDB:TRICI_002827"/>
<dbReference type="Pfam" id="PF08240">
    <property type="entry name" value="ADH_N"/>
    <property type="match status" value="1"/>
</dbReference>
<proteinExistence type="predicted"/>
<keyword evidence="3" id="KW-1185">Reference proteome</keyword>
<dbReference type="InterPro" id="IPR036291">
    <property type="entry name" value="NAD(P)-bd_dom_sf"/>
</dbReference>
<dbReference type="CDD" id="cd08276">
    <property type="entry name" value="MDR7"/>
    <property type="match status" value="1"/>
</dbReference>
<dbReference type="InterPro" id="IPR020843">
    <property type="entry name" value="ER"/>
</dbReference>
<comment type="caution">
    <text evidence="2">The sequence shown here is derived from an EMBL/GenBank/DDBJ whole genome shotgun (WGS) entry which is preliminary data.</text>
</comment>
<dbReference type="SMART" id="SM00829">
    <property type="entry name" value="PKS_ER"/>
    <property type="match status" value="1"/>
</dbReference>
<dbReference type="PANTHER" id="PTHR45033">
    <property type="match status" value="1"/>
</dbReference>
<dbReference type="Proteomes" id="UP000761534">
    <property type="component" value="Unassembled WGS sequence"/>
</dbReference>
<dbReference type="Gene3D" id="3.90.180.10">
    <property type="entry name" value="Medium-chain alcohol dehydrogenases, catalytic domain"/>
    <property type="match status" value="1"/>
</dbReference>
<evidence type="ECO:0000313" key="3">
    <source>
        <dbReference type="Proteomes" id="UP000761534"/>
    </source>
</evidence>
<dbReference type="Pfam" id="PF00107">
    <property type="entry name" value="ADH_zinc_N"/>
    <property type="match status" value="1"/>
</dbReference>
<evidence type="ECO:0000259" key="1">
    <source>
        <dbReference type="SMART" id="SM00829"/>
    </source>
</evidence>
<accession>A0A642VBL0</accession>
<dbReference type="OrthoDB" id="3509362at2759"/>
<dbReference type="AlphaFoldDB" id="A0A642VBL0"/>
<protein>
    <recommendedName>
        <fullName evidence="1">Enoyl reductase (ER) domain-containing protein</fullName>
    </recommendedName>
</protein>
<dbReference type="GO" id="GO:0016491">
    <property type="term" value="F:oxidoreductase activity"/>
    <property type="evidence" value="ECO:0007669"/>
    <property type="project" value="InterPro"/>
</dbReference>
<gene>
    <name evidence="2" type="ORF">TRICI_002827</name>
</gene>